<protein>
    <submittedName>
        <fullName evidence="2">Uncharacterized protein</fullName>
    </submittedName>
</protein>
<name>A0AAV5EYN1_ELECO</name>
<evidence type="ECO:0000313" key="2">
    <source>
        <dbReference type="EMBL" id="GJN27770.1"/>
    </source>
</evidence>
<dbReference type="PANTHER" id="PTHR15691:SF6">
    <property type="entry name" value="WASH COMPLEX SUBUNIT 5"/>
    <property type="match status" value="1"/>
</dbReference>
<dbReference type="GO" id="GO:0071203">
    <property type="term" value="C:WASH complex"/>
    <property type="evidence" value="ECO:0007669"/>
    <property type="project" value="InterPro"/>
</dbReference>
<dbReference type="GO" id="GO:0030041">
    <property type="term" value="P:actin filament polymerization"/>
    <property type="evidence" value="ECO:0007669"/>
    <property type="project" value="TreeGrafter"/>
</dbReference>
<dbReference type="PANTHER" id="PTHR15691">
    <property type="entry name" value="WASH COMPLEX SUBUNIT 5"/>
    <property type="match status" value="1"/>
</dbReference>
<sequence length="272" mass="31189">MWHEKRNDALECIKDLSRNYFGVLAASCKYKNKTLKDWLEHLLSEVISLNHSAIGSSGRTIHRLLSTLKDIELLHQIMLLRKSTAMDYVNTEQSTHLVNRINKEELGVLMQMDQQLCDARQAAKLCTISEGLRNISKNFDDLINLNLGGWLRQMIERELAVQLEGQLKRLSSPTYGDIESNLNSLSDYMLSQMQRVEFLQDILHIDGSSIWQETLTIMLEQCAKKELMELTACMERSANVVKQLNNLSSPSTVFGNIPDPSLLERHACRRFH</sequence>
<organism evidence="2 3">
    <name type="scientific">Eleusine coracana subsp. coracana</name>
    <dbReference type="NCBI Taxonomy" id="191504"/>
    <lineage>
        <taxon>Eukaryota</taxon>
        <taxon>Viridiplantae</taxon>
        <taxon>Streptophyta</taxon>
        <taxon>Embryophyta</taxon>
        <taxon>Tracheophyta</taxon>
        <taxon>Spermatophyta</taxon>
        <taxon>Magnoliopsida</taxon>
        <taxon>Liliopsida</taxon>
        <taxon>Poales</taxon>
        <taxon>Poaceae</taxon>
        <taxon>PACMAD clade</taxon>
        <taxon>Chloridoideae</taxon>
        <taxon>Cynodonteae</taxon>
        <taxon>Eleusininae</taxon>
        <taxon>Eleusine</taxon>
    </lineage>
</organism>
<gene>
    <name evidence="2" type="primary">gb15820</name>
    <name evidence="2" type="ORF">PR202_gb15820</name>
</gene>
<dbReference type="AlphaFoldDB" id="A0AAV5EYN1"/>
<dbReference type="EMBL" id="BQKI01000079">
    <property type="protein sequence ID" value="GJN27770.1"/>
    <property type="molecule type" value="Genomic_DNA"/>
</dbReference>
<comment type="similarity">
    <text evidence="1">Belongs to the strumpellin family.</text>
</comment>
<dbReference type="GO" id="GO:0140285">
    <property type="term" value="P:endosome fission"/>
    <property type="evidence" value="ECO:0007669"/>
    <property type="project" value="TreeGrafter"/>
</dbReference>
<reference evidence="2" key="1">
    <citation type="journal article" date="2018" name="DNA Res.">
        <title>Multiple hybrid de novo genome assembly of finger millet, an orphan allotetraploid crop.</title>
        <authorList>
            <person name="Hatakeyama M."/>
            <person name="Aluri S."/>
            <person name="Balachadran M.T."/>
            <person name="Sivarajan S.R."/>
            <person name="Patrignani A."/>
            <person name="Gruter S."/>
            <person name="Poveda L."/>
            <person name="Shimizu-Inatsugi R."/>
            <person name="Baeten J."/>
            <person name="Francoijs K.J."/>
            <person name="Nataraja K.N."/>
            <person name="Reddy Y.A.N."/>
            <person name="Phadnis S."/>
            <person name="Ravikumar R.L."/>
            <person name="Schlapbach R."/>
            <person name="Sreeman S.M."/>
            <person name="Shimizu K.K."/>
        </authorList>
    </citation>
    <scope>NUCLEOTIDE SEQUENCE</scope>
</reference>
<reference evidence="2" key="2">
    <citation type="submission" date="2021-12" db="EMBL/GenBank/DDBJ databases">
        <title>Resequencing data analysis of finger millet.</title>
        <authorList>
            <person name="Hatakeyama M."/>
            <person name="Aluri S."/>
            <person name="Balachadran M.T."/>
            <person name="Sivarajan S.R."/>
            <person name="Poveda L."/>
            <person name="Shimizu-Inatsugi R."/>
            <person name="Schlapbach R."/>
            <person name="Sreeman S.M."/>
            <person name="Shimizu K.K."/>
        </authorList>
    </citation>
    <scope>NUCLEOTIDE SEQUENCE</scope>
</reference>
<dbReference type="GO" id="GO:0051125">
    <property type="term" value="P:regulation of actin nucleation"/>
    <property type="evidence" value="ECO:0007669"/>
    <property type="project" value="TreeGrafter"/>
</dbReference>
<dbReference type="Proteomes" id="UP001054889">
    <property type="component" value="Unassembled WGS sequence"/>
</dbReference>
<accession>A0AAV5EYN1</accession>
<keyword evidence="3" id="KW-1185">Reference proteome</keyword>
<evidence type="ECO:0000256" key="1">
    <source>
        <dbReference type="ARBA" id="ARBA00006224"/>
    </source>
</evidence>
<proteinExistence type="inferred from homology"/>
<dbReference type="GO" id="GO:0007032">
    <property type="term" value="P:endosome organization"/>
    <property type="evidence" value="ECO:0007669"/>
    <property type="project" value="TreeGrafter"/>
</dbReference>
<comment type="caution">
    <text evidence="2">The sequence shown here is derived from an EMBL/GenBank/DDBJ whole genome shotgun (WGS) entry which is preliminary data.</text>
</comment>
<dbReference type="Pfam" id="PF10266">
    <property type="entry name" value="Strumpellin"/>
    <property type="match status" value="2"/>
</dbReference>
<dbReference type="InterPro" id="IPR019393">
    <property type="entry name" value="WASH_strumpellin"/>
</dbReference>
<evidence type="ECO:0000313" key="3">
    <source>
        <dbReference type="Proteomes" id="UP001054889"/>
    </source>
</evidence>
<dbReference type="GO" id="GO:0005768">
    <property type="term" value="C:endosome"/>
    <property type="evidence" value="ECO:0007669"/>
    <property type="project" value="TreeGrafter"/>
</dbReference>